<accession>A0AAW1Y5W4</accession>
<gene>
    <name evidence="2" type="ORF">M0R45_009207</name>
</gene>
<keyword evidence="3" id="KW-1185">Reference proteome</keyword>
<organism evidence="2 3">
    <name type="scientific">Rubus argutus</name>
    <name type="common">Southern blackberry</name>
    <dbReference type="NCBI Taxonomy" id="59490"/>
    <lineage>
        <taxon>Eukaryota</taxon>
        <taxon>Viridiplantae</taxon>
        <taxon>Streptophyta</taxon>
        <taxon>Embryophyta</taxon>
        <taxon>Tracheophyta</taxon>
        <taxon>Spermatophyta</taxon>
        <taxon>Magnoliopsida</taxon>
        <taxon>eudicotyledons</taxon>
        <taxon>Gunneridae</taxon>
        <taxon>Pentapetalae</taxon>
        <taxon>rosids</taxon>
        <taxon>fabids</taxon>
        <taxon>Rosales</taxon>
        <taxon>Rosaceae</taxon>
        <taxon>Rosoideae</taxon>
        <taxon>Rosoideae incertae sedis</taxon>
        <taxon>Rubus</taxon>
    </lineage>
</organism>
<evidence type="ECO:0000313" key="3">
    <source>
        <dbReference type="Proteomes" id="UP001457282"/>
    </source>
</evidence>
<reference evidence="2 3" key="1">
    <citation type="journal article" date="2023" name="G3 (Bethesda)">
        <title>A chromosome-length genome assembly and annotation of blackberry (Rubus argutus, cv. 'Hillquist').</title>
        <authorList>
            <person name="Bruna T."/>
            <person name="Aryal R."/>
            <person name="Dudchenko O."/>
            <person name="Sargent D.J."/>
            <person name="Mead D."/>
            <person name="Buti M."/>
            <person name="Cavallini A."/>
            <person name="Hytonen T."/>
            <person name="Andres J."/>
            <person name="Pham M."/>
            <person name="Weisz D."/>
            <person name="Mascagni F."/>
            <person name="Usai G."/>
            <person name="Natali L."/>
            <person name="Bassil N."/>
            <person name="Fernandez G.E."/>
            <person name="Lomsadze A."/>
            <person name="Armour M."/>
            <person name="Olukolu B."/>
            <person name="Poorten T."/>
            <person name="Britton C."/>
            <person name="Davik J."/>
            <person name="Ashrafi H."/>
            <person name="Aiden E.L."/>
            <person name="Borodovsky M."/>
            <person name="Worthington M."/>
        </authorList>
    </citation>
    <scope>NUCLEOTIDE SEQUENCE [LARGE SCALE GENOMIC DNA]</scope>
    <source>
        <strain evidence="2">PI 553951</strain>
    </source>
</reference>
<dbReference type="Proteomes" id="UP001457282">
    <property type="component" value="Unassembled WGS sequence"/>
</dbReference>
<sequence length="132" mass="15027">MTRSQVHVNSCGTGVSFMDLCEMRNKETERAEISEISREVVSSEPREGRDTCHTLQLFPEQQIERKGEKEIMEMTEQEEGELSELGSHSGLPVPERQSERKESMGVSVMEEESAVGRGPLCNCFYWLGALWR</sequence>
<feature type="region of interest" description="Disordered" evidence="1">
    <location>
        <begin position="76"/>
        <end position="105"/>
    </location>
</feature>
<proteinExistence type="predicted"/>
<dbReference type="EMBL" id="JBEDUW010000002">
    <property type="protein sequence ID" value="KAK9943604.1"/>
    <property type="molecule type" value="Genomic_DNA"/>
</dbReference>
<evidence type="ECO:0000256" key="1">
    <source>
        <dbReference type="SAM" id="MobiDB-lite"/>
    </source>
</evidence>
<protein>
    <submittedName>
        <fullName evidence="2">Uncharacterized protein</fullName>
    </submittedName>
</protein>
<comment type="caution">
    <text evidence="2">The sequence shown here is derived from an EMBL/GenBank/DDBJ whole genome shotgun (WGS) entry which is preliminary data.</text>
</comment>
<dbReference type="AlphaFoldDB" id="A0AAW1Y5W4"/>
<name>A0AAW1Y5W4_RUBAR</name>
<evidence type="ECO:0000313" key="2">
    <source>
        <dbReference type="EMBL" id="KAK9943604.1"/>
    </source>
</evidence>